<feature type="region of interest" description="Disordered" evidence="1">
    <location>
        <begin position="79"/>
        <end position="98"/>
    </location>
</feature>
<dbReference type="EMBL" id="WUAV01000003">
    <property type="protein sequence ID" value="KAF1763135.1"/>
    <property type="molecule type" value="Genomic_DNA"/>
</dbReference>
<dbReference type="GeneID" id="9806275"/>
<dbReference type="CTD" id="9806275"/>
<organism evidence="2 3">
    <name type="scientific">Caenorhabditis remanei</name>
    <name type="common">Caenorhabditis vulgaris</name>
    <dbReference type="NCBI Taxonomy" id="31234"/>
    <lineage>
        <taxon>Eukaryota</taxon>
        <taxon>Metazoa</taxon>
        <taxon>Ecdysozoa</taxon>
        <taxon>Nematoda</taxon>
        <taxon>Chromadorea</taxon>
        <taxon>Rhabditida</taxon>
        <taxon>Rhabditina</taxon>
        <taxon>Rhabditomorpha</taxon>
        <taxon>Rhabditoidea</taxon>
        <taxon>Rhabditidae</taxon>
        <taxon>Peloderinae</taxon>
        <taxon>Caenorhabditis</taxon>
    </lineage>
</organism>
<dbReference type="Proteomes" id="UP000483820">
    <property type="component" value="Chromosome III"/>
</dbReference>
<dbReference type="AlphaFoldDB" id="A0A6A5H7P2"/>
<evidence type="ECO:0000256" key="1">
    <source>
        <dbReference type="SAM" id="MobiDB-lite"/>
    </source>
</evidence>
<evidence type="ECO:0000313" key="2">
    <source>
        <dbReference type="EMBL" id="KAF1763135.1"/>
    </source>
</evidence>
<feature type="region of interest" description="Disordered" evidence="1">
    <location>
        <begin position="1"/>
        <end position="25"/>
    </location>
</feature>
<comment type="caution">
    <text evidence="2">The sequence shown here is derived from an EMBL/GenBank/DDBJ whole genome shotgun (WGS) entry which is preliminary data.</text>
</comment>
<name>A0A6A5H7P2_CAERE</name>
<dbReference type="RefSeq" id="XP_003099675.2">
    <property type="nucleotide sequence ID" value="XM_003099627.2"/>
</dbReference>
<accession>A0A6A5H7P2</accession>
<gene>
    <name evidence="2" type="ORF">GCK72_011401</name>
</gene>
<reference evidence="2 3" key="1">
    <citation type="submission" date="2019-12" db="EMBL/GenBank/DDBJ databases">
        <title>Chromosome-level assembly of the Caenorhabditis remanei genome.</title>
        <authorList>
            <person name="Teterina A.A."/>
            <person name="Willis J.H."/>
            <person name="Phillips P.C."/>
        </authorList>
    </citation>
    <scope>NUCLEOTIDE SEQUENCE [LARGE SCALE GENOMIC DNA]</scope>
    <source>
        <strain evidence="2 3">PX506</strain>
        <tissue evidence="2">Whole organism</tissue>
    </source>
</reference>
<feature type="compositionally biased region" description="Polar residues" evidence="1">
    <location>
        <begin position="136"/>
        <end position="154"/>
    </location>
</feature>
<protein>
    <submittedName>
        <fullName evidence="2">Uncharacterized protein</fullName>
    </submittedName>
</protein>
<sequence length="174" mass="19846">MSKKSFDDTIDALRRLSQPRPREQVERLKEIQMQTRMIGEIYGIYGGGGGGQPLKLTPKQAPQELTFEEKRRLLQAEYPNKVSMERRRKSREALNQMAKNRYLFTVESSSNSEEEESEKPKTGSNFSKMSYDAAYSSKTQSPSDSDGTVYNEPSTPVYHNEEDDSDVKTPVYGD</sequence>
<evidence type="ECO:0000313" key="3">
    <source>
        <dbReference type="Proteomes" id="UP000483820"/>
    </source>
</evidence>
<feature type="region of interest" description="Disordered" evidence="1">
    <location>
        <begin position="104"/>
        <end position="174"/>
    </location>
</feature>
<proteinExistence type="predicted"/>
<dbReference type="KEGG" id="crq:GCK72_011401"/>